<feature type="region of interest" description="Disordered" evidence="1">
    <location>
        <begin position="1"/>
        <end position="49"/>
    </location>
</feature>
<evidence type="ECO:0000313" key="2">
    <source>
        <dbReference type="EMBL" id="QSQ11746.1"/>
    </source>
</evidence>
<keyword evidence="3" id="KW-1185">Reference proteome</keyword>
<organism evidence="2 3">
    <name type="scientific">Myxococcus landrumensis</name>
    <dbReference type="NCBI Taxonomy" id="2813577"/>
    <lineage>
        <taxon>Bacteria</taxon>
        <taxon>Pseudomonadati</taxon>
        <taxon>Myxococcota</taxon>
        <taxon>Myxococcia</taxon>
        <taxon>Myxococcales</taxon>
        <taxon>Cystobacterineae</taxon>
        <taxon>Myxococcaceae</taxon>
        <taxon>Myxococcus</taxon>
    </lineage>
</organism>
<reference evidence="2 3" key="1">
    <citation type="submission" date="2021-02" db="EMBL/GenBank/DDBJ databases">
        <title>De Novo genome assembly of isolated myxobacteria.</title>
        <authorList>
            <person name="Stevens D.C."/>
        </authorList>
    </citation>
    <scope>NUCLEOTIDE SEQUENCE [LARGE SCALE GENOMIC DNA]</scope>
    <source>
        <strain evidence="2 3">SCHIC003</strain>
    </source>
</reference>
<evidence type="ECO:0000313" key="3">
    <source>
        <dbReference type="Proteomes" id="UP000663090"/>
    </source>
</evidence>
<feature type="compositionally biased region" description="Polar residues" evidence="1">
    <location>
        <begin position="1"/>
        <end position="16"/>
    </location>
</feature>
<gene>
    <name evidence="2" type="ORF">JY572_25530</name>
</gene>
<dbReference type="Proteomes" id="UP000663090">
    <property type="component" value="Chromosome"/>
</dbReference>
<feature type="region of interest" description="Disordered" evidence="1">
    <location>
        <begin position="251"/>
        <end position="320"/>
    </location>
</feature>
<evidence type="ECO:0000256" key="1">
    <source>
        <dbReference type="SAM" id="MobiDB-lite"/>
    </source>
</evidence>
<dbReference type="RefSeq" id="WP_206713486.1">
    <property type="nucleotide sequence ID" value="NZ_CP071091.1"/>
</dbReference>
<name>A0ABX7N2Y0_9BACT</name>
<feature type="compositionally biased region" description="Polar residues" evidence="1">
    <location>
        <begin position="285"/>
        <end position="299"/>
    </location>
</feature>
<dbReference type="EMBL" id="CP071091">
    <property type="protein sequence ID" value="QSQ11746.1"/>
    <property type="molecule type" value="Genomic_DNA"/>
</dbReference>
<sequence length="446" mass="47532">MSVSPISSRQVQQPAIQGTRPVEGQRTQQQEPAVPARERDTFDAASAPASVLQSFNPRGRVRVTTEGDRVVLQADGSIDRDGRTPRGGVRLPGGRRVGGSFSAEATGRLRVEVPMSGATEAIRRGQVPNPGDPASWPVGTRATAEVNTEVGGSGRLGRAMRGIRGALGFDVSMERNDTRRYELEKVGPTTVRATVTSRVGQDDGVGIRGVGMDQRQVLTRTHSADFDISTSQGMEAYQRFLRSGELPAVGGPGVGNVRREDSRESNTGRSVAGRRGLEGNDRVRVTTTDEGSRVETSTDAPGLGSMNRETTVGPEGARSVTNINGMVTGTTVTPPGGQPTTTYQLRFQNPEAARLARIAFSGDASVTNGDPLSVNLTEAQARQLVERTMGRQGVDARGMGTGRERLEHALRAMTQGGERTFAQALYRATVSPENRDLQPLPSTGME</sequence>
<feature type="compositionally biased region" description="Basic and acidic residues" evidence="1">
    <location>
        <begin position="257"/>
        <end position="266"/>
    </location>
</feature>
<protein>
    <submittedName>
        <fullName evidence="2">Uncharacterized protein</fullName>
    </submittedName>
</protein>
<feature type="compositionally biased region" description="Basic and acidic residues" evidence="1">
    <location>
        <begin position="275"/>
        <end position="284"/>
    </location>
</feature>
<proteinExistence type="predicted"/>
<accession>A0ABX7N2Y0</accession>